<feature type="compositionally biased region" description="Low complexity" evidence="1">
    <location>
        <begin position="24"/>
        <end position="36"/>
    </location>
</feature>
<sequence>MPMDPARKGVLSPLLAQRKYCQMEESSNSSTSPELSIPTASKDNGSGPSLEVNKTPSVSLTLQLNNSSKDGLNYYKQLMAQLLEKKEPLTTSQIQIFHTQIKTAIIQAFEETYANVVSSDRKLSAEVAQAKQELEASIDSEELMSKNLTKYGNQIEDVVSQIQKCTHQAEEYYNEKISKFDTFQSSGKIITLKHTMLKFETLQKFQTLLQKKGLDMQAWCKKELEHKLESNLQELLLKESQEETAPSGVSESGKIISPGQSNEVPEAPSELPDSANLEYTEIPEDFSLLALPLNISIYIDTSVITVATADATPEIIKTFPARIAFSDDQILIGSKAKKCQDNVDNCFGIYEIIKQQQSTSHFIYLQNFCTTLCTEEILTLFFKSLEREVLRLKSSTTLGNVVITTAFTCIGKEKERLKFSAKMADWKNVRLLSSALTTAIAFSKQTQYFARKPTQRKLILVIQYLKDSFTMAVAEIEPKSISTKVSFGSVNLEECQSSDFLMNHALMREKGKDDVYSNVHSCYYKVGKFIQDFMKGGNIDRIIVVKDFRELTALDLMIQKMFGVRMEFVQVADGPILGGSSFASRDYQNPYLPKGVQVSDCFNTEFVIVYNEIVVDKISTRVMSEERLCCKINVVEGGSIRVLEKIFDGNFVEFSNFYLDASTEDETYEICLFEKIDEDGVYCIRVDIPKYVKGNVTRVDNLLLMMSDPFVGTRLDKLTQHYEEINAKSVKKEYYQLYFY</sequence>
<comment type="caution">
    <text evidence="2">The sequence shown here is derived from an EMBL/GenBank/DDBJ whole genome shotgun (WGS) entry which is preliminary data.</text>
</comment>
<name>A0A8J2K6W0_9HEXA</name>
<dbReference type="Proteomes" id="UP000708208">
    <property type="component" value="Unassembled WGS sequence"/>
</dbReference>
<evidence type="ECO:0000313" key="3">
    <source>
        <dbReference type="Proteomes" id="UP000708208"/>
    </source>
</evidence>
<reference evidence="2" key="1">
    <citation type="submission" date="2021-06" db="EMBL/GenBank/DDBJ databases">
        <authorList>
            <person name="Hodson N. C."/>
            <person name="Mongue J. A."/>
            <person name="Jaron S. K."/>
        </authorList>
    </citation>
    <scope>NUCLEOTIDE SEQUENCE</scope>
</reference>
<organism evidence="2 3">
    <name type="scientific">Allacma fusca</name>
    <dbReference type="NCBI Taxonomy" id="39272"/>
    <lineage>
        <taxon>Eukaryota</taxon>
        <taxon>Metazoa</taxon>
        <taxon>Ecdysozoa</taxon>
        <taxon>Arthropoda</taxon>
        <taxon>Hexapoda</taxon>
        <taxon>Collembola</taxon>
        <taxon>Symphypleona</taxon>
        <taxon>Sminthuridae</taxon>
        <taxon>Allacma</taxon>
    </lineage>
</organism>
<evidence type="ECO:0000313" key="2">
    <source>
        <dbReference type="EMBL" id="CAG7720443.1"/>
    </source>
</evidence>
<keyword evidence="3" id="KW-1185">Reference proteome</keyword>
<dbReference type="AlphaFoldDB" id="A0A8J2K6W0"/>
<proteinExistence type="predicted"/>
<protein>
    <submittedName>
        <fullName evidence="2">Uncharacterized protein</fullName>
    </submittedName>
</protein>
<evidence type="ECO:0000256" key="1">
    <source>
        <dbReference type="SAM" id="MobiDB-lite"/>
    </source>
</evidence>
<gene>
    <name evidence="2" type="ORF">AFUS01_LOCUS9719</name>
</gene>
<dbReference type="EMBL" id="CAJVCH010070666">
    <property type="protein sequence ID" value="CAG7720443.1"/>
    <property type="molecule type" value="Genomic_DNA"/>
</dbReference>
<feature type="compositionally biased region" description="Polar residues" evidence="1">
    <location>
        <begin position="38"/>
        <end position="54"/>
    </location>
</feature>
<feature type="region of interest" description="Disordered" evidence="1">
    <location>
        <begin position="239"/>
        <end position="272"/>
    </location>
</feature>
<feature type="region of interest" description="Disordered" evidence="1">
    <location>
        <begin position="21"/>
        <end position="54"/>
    </location>
</feature>
<accession>A0A8J2K6W0</accession>